<comment type="caution">
    <text evidence="2">The sequence shown here is derived from an EMBL/GenBank/DDBJ whole genome shotgun (WGS) entry which is preliminary data.</text>
</comment>
<name>A0A2A4ITM2_HELVI</name>
<feature type="compositionally biased region" description="Pro residues" evidence="1">
    <location>
        <begin position="273"/>
        <end position="283"/>
    </location>
</feature>
<dbReference type="EMBL" id="NWSH01007700">
    <property type="protein sequence ID" value="PCG62846.1"/>
    <property type="molecule type" value="Genomic_DNA"/>
</dbReference>
<evidence type="ECO:0000313" key="2">
    <source>
        <dbReference type="EMBL" id="PCG62846.1"/>
    </source>
</evidence>
<sequence length="428" mass="48220">MKRLVLATVLTCLANNVGVGGYLVGAGLNVRFGQMLHTDSKYQVLREEMVKANTRNLVYHCRADKSDCDAALAKMRYKASKHFYALSKAVVDYVRNKRQARPTGYVGTATFCQDNICVPDTDPPIVFGGCYELVSCGGNQTWHLDPIVYKKKKGRLTKVKPVGGHVEKSFMPLTEIPPPRVPHPPHGTGEQSGRRHMEDECTKRPKGVDVYEGAKVDIIADYYDDKVGKTMATIIFPDHIDLAEIRTSKLVNKLTKVKPVGGHVEKSFMPLTEIPPPRVPHPPHGTGEQSGRRHMEDECTKRPKGVDVYEGAKVDIIADYYDDKVGKTMATIIFPDHIDRKHFEVTTQVPYLTVGPIEAIGYHPSTMKSEHPSECEKIYQDHLDDQYSEESKDYSEESLEMIRMPLFHAQVPESLEDRLEKMYSDLDM</sequence>
<feature type="compositionally biased region" description="Basic and acidic residues" evidence="1">
    <location>
        <begin position="192"/>
        <end position="204"/>
    </location>
</feature>
<gene>
    <name evidence="2" type="ORF">B5V51_13504</name>
</gene>
<dbReference type="AlphaFoldDB" id="A0A2A4ITM2"/>
<feature type="compositionally biased region" description="Pro residues" evidence="1">
    <location>
        <begin position="175"/>
        <end position="185"/>
    </location>
</feature>
<proteinExistence type="predicted"/>
<protein>
    <submittedName>
        <fullName evidence="2">Uncharacterized protein</fullName>
    </submittedName>
</protein>
<reference evidence="2" key="1">
    <citation type="submission" date="2017-09" db="EMBL/GenBank/DDBJ databases">
        <title>Contemporary evolution of a Lepidopteran species, Heliothis virescens, in response to modern agricultural practices.</title>
        <authorList>
            <person name="Fritz M.L."/>
            <person name="Deyonke A.M."/>
            <person name="Papanicolaou A."/>
            <person name="Micinski S."/>
            <person name="Westbrook J."/>
            <person name="Gould F."/>
        </authorList>
    </citation>
    <scope>NUCLEOTIDE SEQUENCE [LARGE SCALE GENOMIC DNA]</scope>
    <source>
        <strain evidence="2">HvINT-</strain>
        <tissue evidence="2">Whole body</tissue>
    </source>
</reference>
<feature type="region of interest" description="Disordered" evidence="1">
    <location>
        <begin position="171"/>
        <end position="204"/>
    </location>
</feature>
<evidence type="ECO:0000256" key="1">
    <source>
        <dbReference type="SAM" id="MobiDB-lite"/>
    </source>
</evidence>
<accession>A0A2A4ITM2</accession>
<feature type="compositionally biased region" description="Basic and acidic residues" evidence="1">
    <location>
        <begin position="290"/>
        <end position="302"/>
    </location>
</feature>
<organism evidence="2">
    <name type="scientific">Heliothis virescens</name>
    <name type="common">Tobacco budworm moth</name>
    <dbReference type="NCBI Taxonomy" id="7102"/>
    <lineage>
        <taxon>Eukaryota</taxon>
        <taxon>Metazoa</taxon>
        <taxon>Ecdysozoa</taxon>
        <taxon>Arthropoda</taxon>
        <taxon>Hexapoda</taxon>
        <taxon>Insecta</taxon>
        <taxon>Pterygota</taxon>
        <taxon>Neoptera</taxon>
        <taxon>Endopterygota</taxon>
        <taxon>Lepidoptera</taxon>
        <taxon>Glossata</taxon>
        <taxon>Ditrysia</taxon>
        <taxon>Noctuoidea</taxon>
        <taxon>Noctuidae</taxon>
        <taxon>Heliothinae</taxon>
        <taxon>Heliothis</taxon>
    </lineage>
</organism>
<feature type="region of interest" description="Disordered" evidence="1">
    <location>
        <begin position="267"/>
        <end position="302"/>
    </location>
</feature>